<evidence type="ECO:0000256" key="2">
    <source>
        <dbReference type="ARBA" id="ARBA00004651"/>
    </source>
</evidence>
<feature type="transmembrane region" description="Helical" evidence="14">
    <location>
        <begin position="33"/>
        <end position="52"/>
    </location>
</feature>
<keyword evidence="4" id="KW-1003">Cell membrane</keyword>
<gene>
    <name evidence="16" type="primary">rcsC_3</name>
    <name evidence="16" type="ORF">BACCIP111899_03211</name>
</gene>
<dbReference type="PROSITE" id="PS50109">
    <property type="entry name" value="HIS_KIN"/>
    <property type="match status" value="1"/>
</dbReference>
<comment type="subcellular location">
    <subcellularLocation>
        <location evidence="2">Cell membrane</location>
        <topology evidence="2">Multi-pass membrane protein</topology>
    </subcellularLocation>
</comment>
<evidence type="ECO:0000256" key="9">
    <source>
        <dbReference type="ARBA" id="ARBA00022777"/>
    </source>
</evidence>
<keyword evidence="17" id="KW-1185">Reference proteome</keyword>
<feature type="transmembrane region" description="Helical" evidence="14">
    <location>
        <begin position="128"/>
        <end position="150"/>
    </location>
</feature>
<evidence type="ECO:0000256" key="11">
    <source>
        <dbReference type="ARBA" id="ARBA00022989"/>
    </source>
</evidence>
<dbReference type="CDD" id="cd00082">
    <property type="entry name" value="HisKA"/>
    <property type="match status" value="1"/>
</dbReference>
<keyword evidence="11 14" id="KW-1133">Transmembrane helix</keyword>
<dbReference type="SUPFAM" id="SSF55874">
    <property type="entry name" value="ATPase domain of HSP90 chaperone/DNA topoisomerase II/histidine kinase"/>
    <property type="match status" value="1"/>
</dbReference>
<feature type="transmembrane region" description="Helical" evidence="14">
    <location>
        <begin position="91"/>
        <end position="116"/>
    </location>
</feature>
<keyword evidence="12" id="KW-0902">Two-component regulatory system</keyword>
<dbReference type="PANTHER" id="PTHR43065">
    <property type="entry name" value="SENSOR HISTIDINE KINASE"/>
    <property type="match status" value="1"/>
</dbReference>
<keyword evidence="5" id="KW-0597">Phosphoprotein</keyword>
<keyword evidence="13 14" id="KW-0472">Membrane</keyword>
<evidence type="ECO:0000313" key="16">
    <source>
        <dbReference type="EMBL" id="CAG9613984.1"/>
    </source>
</evidence>
<evidence type="ECO:0000256" key="4">
    <source>
        <dbReference type="ARBA" id="ARBA00022475"/>
    </source>
</evidence>
<evidence type="ECO:0000256" key="14">
    <source>
        <dbReference type="SAM" id="Phobius"/>
    </source>
</evidence>
<feature type="transmembrane region" description="Helical" evidence="14">
    <location>
        <begin position="156"/>
        <end position="177"/>
    </location>
</feature>
<dbReference type="Pfam" id="PF07694">
    <property type="entry name" value="5TM-5TMR_LYT"/>
    <property type="match status" value="1"/>
</dbReference>
<sequence>MYLFLNILFILVTMLIYHLFWSEKGNHSPKLNSFVFILSCSITTILCMSFAAKVDFGFQFDFRHIVLIVGTLSGGPVAGATIFGVMNLYRFFIGGSGAMPSFIASIALYISLIATYKTYIKGKIKSKMYLAFFYCLIFGIVWIPYFLSMAPNPKNYILYIITYELCAIIGTILILYLMDVLQSQVRLAKELVNAEKFQLIGEMAASISHEIRNPLTSTRGFLQLLQSKNYSEQDKLLYLDIAIHGIDQANHVLTDYLTFAKPSIEKIQTLQLEEELLHVLTFMTPLANLSNVRFHYTKQSKIFYITGEKQKLNQCLLNIVKNCIEAMPNGGDLTFTLTPAHKHIQLHIQDTGIGMNNEQVKRLGSPFYSTKEKGTGLGMMVVFSVIKAMNGKIDISSKKNVGTSFLLTFPLTKKP</sequence>
<comment type="catalytic activity">
    <reaction evidence="1">
        <text>ATP + protein L-histidine = ADP + protein N-phospho-L-histidine.</text>
        <dbReference type="EC" id="2.7.13.3"/>
    </reaction>
</comment>
<evidence type="ECO:0000256" key="13">
    <source>
        <dbReference type="ARBA" id="ARBA00023136"/>
    </source>
</evidence>
<feature type="domain" description="Histidine kinase" evidence="15">
    <location>
        <begin position="206"/>
        <end position="413"/>
    </location>
</feature>
<dbReference type="InterPro" id="IPR004358">
    <property type="entry name" value="Sig_transdc_His_kin-like_C"/>
</dbReference>
<evidence type="ECO:0000256" key="10">
    <source>
        <dbReference type="ARBA" id="ARBA00022840"/>
    </source>
</evidence>
<dbReference type="GO" id="GO:0004673">
    <property type="term" value="F:protein histidine kinase activity"/>
    <property type="evidence" value="ECO:0007669"/>
    <property type="project" value="UniProtKB-EC"/>
</dbReference>
<dbReference type="Pfam" id="PF00512">
    <property type="entry name" value="HisKA"/>
    <property type="match status" value="1"/>
</dbReference>
<evidence type="ECO:0000256" key="1">
    <source>
        <dbReference type="ARBA" id="ARBA00000085"/>
    </source>
</evidence>
<dbReference type="InterPro" id="IPR036097">
    <property type="entry name" value="HisK_dim/P_sf"/>
</dbReference>
<dbReference type="InterPro" id="IPR005467">
    <property type="entry name" value="His_kinase_dom"/>
</dbReference>
<dbReference type="InterPro" id="IPR011620">
    <property type="entry name" value="Sig_transdc_His_kinase_LytS_TM"/>
</dbReference>
<evidence type="ECO:0000256" key="5">
    <source>
        <dbReference type="ARBA" id="ARBA00022553"/>
    </source>
</evidence>
<evidence type="ECO:0000256" key="6">
    <source>
        <dbReference type="ARBA" id="ARBA00022679"/>
    </source>
</evidence>
<dbReference type="SMART" id="SM00388">
    <property type="entry name" value="HisKA"/>
    <property type="match status" value="1"/>
</dbReference>
<evidence type="ECO:0000256" key="8">
    <source>
        <dbReference type="ARBA" id="ARBA00022741"/>
    </source>
</evidence>
<evidence type="ECO:0000256" key="3">
    <source>
        <dbReference type="ARBA" id="ARBA00012438"/>
    </source>
</evidence>
<protein>
    <recommendedName>
        <fullName evidence="3">histidine kinase</fullName>
        <ecNumber evidence="3">2.7.13.3</ecNumber>
    </recommendedName>
</protein>
<accession>A0ABM8YE36</accession>
<dbReference type="SUPFAM" id="SSF47384">
    <property type="entry name" value="Homodimeric domain of signal transducing histidine kinase"/>
    <property type="match status" value="1"/>
</dbReference>
<feature type="transmembrane region" description="Helical" evidence="14">
    <location>
        <begin position="5"/>
        <end position="21"/>
    </location>
</feature>
<keyword evidence="6 16" id="KW-0808">Transferase</keyword>
<keyword evidence="8" id="KW-0547">Nucleotide-binding</keyword>
<dbReference type="InterPro" id="IPR003594">
    <property type="entry name" value="HATPase_dom"/>
</dbReference>
<dbReference type="PRINTS" id="PR00344">
    <property type="entry name" value="BCTRLSENSOR"/>
</dbReference>
<dbReference type="PANTHER" id="PTHR43065:SF46">
    <property type="entry name" value="C4-DICARBOXYLATE TRANSPORT SENSOR PROTEIN DCTB"/>
    <property type="match status" value="1"/>
</dbReference>
<dbReference type="InterPro" id="IPR003661">
    <property type="entry name" value="HisK_dim/P_dom"/>
</dbReference>
<evidence type="ECO:0000259" key="15">
    <source>
        <dbReference type="PROSITE" id="PS50109"/>
    </source>
</evidence>
<dbReference type="SMART" id="SM00387">
    <property type="entry name" value="HATPase_c"/>
    <property type="match status" value="1"/>
</dbReference>
<keyword evidence="10" id="KW-0067">ATP-binding</keyword>
<keyword evidence="7 14" id="KW-0812">Transmembrane</keyword>
<keyword evidence="9 16" id="KW-0418">Kinase</keyword>
<name>A0ABM8YE36_9BACI</name>
<dbReference type="Gene3D" id="1.10.287.130">
    <property type="match status" value="1"/>
</dbReference>
<evidence type="ECO:0000256" key="7">
    <source>
        <dbReference type="ARBA" id="ARBA00022692"/>
    </source>
</evidence>
<proteinExistence type="predicted"/>
<dbReference type="InterPro" id="IPR036890">
    <property type="entry name" value="HATPase_C_sf"/>
</dbReference>
<dbReference type="Pfam" id="PF02518">
    <property type="entry name" value="HATPase_c"/>
    <property type="match status" value="1"/>
</dbReference>
<dbReference type="Proteomes" id="UP000789423">
    <property type="component" value="Unassembled WGS sequence"/>
</dbReference>
<dbReference type="EC" id="2.7.13.3" evidence="3"/>
<dbReference type="EMBL" id="CAKJTI010000020">
    <property type="protein sequence ID" value="CAG9613984.1"/>
    <property type="molecule type" value="Genomic_DNA"/>
</dbReference>
<reference evidence="16 17" key="1">
    <citation type="submission" date="2021-10" db="EMBL/GenBank/DDBJ databases">
        <authorList>
            <person name="Criscuolo A."/>
        </authorList>
    </citation>
    <scope>NUCLEOTIDE SEQUENCE [LARGE SCALE GENOMIC DNA]</scope>
    <source>
        <strain evidence="17">CIP 111899</strain>
    </source>
</reference>
<feature type="transmembrane region" description="Helical" evidence="14">
    <location>
        <begin position="64"/>
        <end position="85"/>
    </location>
</feature>
<dbReference type="Gene3D" id="3.30.565.10">
    <property type="entry name" value="Histidine kinase-like ATPase, C-terminal domain"/>
    <property type="match status" value="1"/>
</dbReference>
<comment type="caution">
    <text evidence="16">The sequence shown here is derived from an EMBL/GenBank/DDBJ whole genome shotgun (WGS) entry which is preliminary data.</text>
</comment>
<evidence type="ECO:0000256" key="12">
    <source>
        <dbReference type="ARBA" id="ARBA00023012"/>
    </source>
</evidence>
<organism evidence="16 17">
    <name type="scientific">Bacillus rhizoplanae</name>
    <dbReference type="NCBI Taxonomy" id="2880966"/>
    <lineage>
        <taxon>Bacteria</taxon>
        <taxon>Bacillati</taxon>
        <taxon>Bacillota</taxon>
        <taxon>Bacilli</taxon>
        <taxon>Bacillales</taxon>
        <taxon>Bacillaceae</taxon>
        <taxon>Bacillus</taxon>
    </lineage>
</organism>
<evidence type="ECO:0000313" key="17">
    <source>
        <dbReference type="Proteomes" id="UP000789423"/>
    </source>
</evidence>